<reference evidence="1 2" key="1">
    <citation type="journal article" date="2021" name="Commun. Biol.">
        <title>The genome of Shorea leprosula (Dipterocarpaceae) highlights the ecological relevance of drought in aseasonal tropical rainforests.</title>
        <authorList>
            <person name="Ng K.K.S."/>
            <person name="Kobayashi M.J."/>
            <person name="Fawcett J.A."/>
            <person name="Hatakeyama M."/>
            <person name="Paape T."/>
            <person name="Ng C.H."/>
            <person name="Ang C.C."/>
            <person name="Tnah L.H."/>
            <person name="Lee C.T."/>
            <person name="Nishiyama T."/>
            <person name="Sese J."/>
            <person name="O'Brien M.J."/>
            <person name="Copetti D."/>
            <person name="Mohd Noor M.I."/>
            <person name="Ong R.C."/>
            <person name="Putra M."/>
            <person name="Sireger I.Z."/>
            <person name="Indrioko S."/>
            <person name="Kosugi Y."/>
            <person name="Izuno A."/>
            <person name="Isagi Y."/>
            <person name="Lee S.L."/>
            <person name="Shimizu K.K."/>
        </authorList>
    </citation>
    <scope>NUCLEOTIDE SEQUENCE [LARGE SCALE GENOMIC DNA]</scope>
    <source>
        <strain evidence="1">214</strain>
    </source>
</reference>
<organism evidence="1 2">
    <name type="scientific">Rubroshorea leprosula</name>
    <dbReference type="NCBI Taxonomy" id="152421"/>
    <lineage>
        <taxon>Eukaryota</taxon>
        <taxon>Viridiplantae</taxon>
        <taxon>Streptophyta</taxon>
        <taxon>Embryophyta</taxon>
        <taxon>Tracheophyta</taxon>
        <taxon>Spermatophyta</taxon>
        <taxon>Magnoliopsida</taxon>
        <taxon>eudicotyledons</taxon>
        <taxon>Gunneridae</taxon>
        <taxon>Pentapetalae</taxon>
        <taxon>rosids</taxon>
        <taxon>malvids</taxon>
        <taxon>Malvales</taxon>
        <taxon>Dipterocarpaceae</taxon>
        <taxon>Rubroshorea</taxon>
    </lineage>
</organism>
<name>A0AAV5KMP4_9ROSI</name>
<dbReference type="Proteomes" id="UP001054252">
    <property type="component" value="Unassembled WGS sequence"/>
</dbReference>
<accession>A0AAV5KMP4</accession>
<keyword evidence="2" id="KW-1185">Reference proteome</keyword>
<gene>
    <name evidence="1" type="ORF">SLEP1_g35293</name>
</gene>
<protein>
    <submittedName>
        <fullName evidence="1">Uncharacterized protein</fullName>
    </submittedName>
</protein>
<sequence length="78" mass="8470">MAIRVIPHAVVKGLDDDDLASSTTRTMAALKDDGNLEGLWDGFGFKNLTIAHSVSNTQILKIAFSLPFFFSLSKSRNG</sequence>
<evidence type="ECO:0000313" key="2">
    <source>
        <dbReference type="Proteomes" id="UP001054252"/>
    </source>
</evidence>
<proteinExistence type="predicted"/>
<dbReference type="EMBL" id="BPVZ01000070">
    <property type="protein sequence ID" value="GKV25917.1"/>
    <property type="molecule type" value="Genomic_DNA"/>
</dbReference>
<dbReference type="AlphaFoldDB" id="A0AAV5KMP4"/>
<comment type="caution">
    <text evidence="1">The sequence shown here is derived from an EMBL/GenBank/DDBJ whole genome shotgun (WGS) entry which is preliminary data.</text>
</comment>
<evidence type="ECO:0000313" key="1">
    <source>
        <dbReference type="EMBL" id="GKV25917.1"/>
    </source>
</evidence>